<accession>A0A2P2BT21</accession>
<dbReference type="InterPro" id="IPR014300">
    <property type="entry name" value="RNA_pol_sigma-V"/>
</dbReference>
<dbReference type="SUPFAM" id="SSF88659">
    <property type="entry name" value="Sigma3 and sigma4 domains of RNA polymerase sigma factors"/>
    <property type="match status" value="1"/>
</dbReference>
<comment type="similarity">
    <text evidence="1">Belongs to the sigma-70 factor family. ECF subfamily.</text>
</comment>
<feature type="domain" description="RNA polymerase sigma-70 region 2" evidence="5">
    <location>
        <begin position="38"/>
        <end position="103"/>
    </location>
</feature>
<dbReference type="InterPro" id="IPR013325">
    <property type="entry name" value="RNA_pol_sigma_r2"/>
</dbReference>
<keyword evidence="8" id="KW-1185">Reference proteome</keyword>
<proteinExistence type="inferred from homology"/>
<dbReference type="PANTHER" id="PTHR43133:SF51">
    <property type="entry name" value="RNA POLYMERASE SIGMA FACTOR"/>
    <property type="match status" value="1"/>
</dbReference>
<dbReference type="PANTHER" id="PTHR43133">
    <property type="entry name" value="RNA POLYMERASE ECF-TYPE SIGMA FACTO"/>
    <property type="match status" value="1"/>
</dbReference>
<evidence type="ECO:0000256" key="1">
    <source>
        <dbReference type="ARBA" id="ARBA00010641"/>
    </source>
</evidence>
<dbReference type="KEGG" id="rhom:FRIFI_1999"/>
<gene>
    <name evidence="7" type="ORF">FRIFI_1999</name>
</gene>
<dbReference type="GO" id="GO:0003677">
    <property type="term" value="F:DNA binding"/>
    <property type="evidence" value="ECO:0007669"/>
    <property type="project" value="InterPro"/>
</dbReference>
<dbReference type="EMBL" id="LN650648">
    <property type="protein sequence ID" value="CEI73527.1"/>
    <property type="molecule type" value="Genomic_DNA"/>
</dbReference>
<evidence type="ECO:0000259" key="5">
    <source>
        <dbReference type="Pfam" id="PF04542"/>
    </source>
</evidence>
<dbReference type="InterPro" id="IPR007627">
    <property type="entry name" value="RNA_pol_sigma70_r2"/>
</dbReference>
<reference evidence="7 8" key="1">
    <citation type="submission" date="2014-09" db="EMBL/GenBank/DDBJ databases">
        <authorList>
            <person name="Hornung B.V."/>
        </authorList>
    </citation>
    <scope>NUCLEOTIDE SEQUENCE [LARGE SCALE GENOMIC DNA]</scope>
    <source>
        <strain evidence="7 8">FRIFI</strain>
    </source>
</reference>
<dbReference type="Proteomes" id="UP000245695">
    <property type="component" value="Chromosome 1"/>
</dbReference>
<dbReference type="InterPro" id="IPR039425">
    <property type="entry name" value="RNA_pol_sigma-70-like"/>
</dbReference>
<name>A0A2P2BT21_9FIRM</name>
<evidence type="ECO:0000256" key="2">
    <source>
        <dbReference type="ARBA" id="ARBA00023015"/>
    </source>
</evidence>
<evidence type="ECO:0000256" key="3">
    <source>
        <dbReference type="ARBA" id="ARBA00023082"/>
    </source>
</evidence>
<evidence type="ECO:0000313" key="8">
    <source>
        <dbReference type="Proteomes" id="UP000245695"/>
    </source>
</evidence>
<keyword evidence="3" id="KW-0731">Sigma factor</keyword>
<dbReference type="InterPro" id="IPR013324">
    <property type="entry name" value="RNA_pol_sigma_r3/r4-like"/>
</dbReference>
<dbReference type="Pfam" id="PF04542">
    <property type="entry name" value="Sigma70_r2"/>
    <property type="match status" value="1"/>
</dbReference>
<dbReference type="GO" id="GO:0016987">
    <property type="term" value="F:sigma factor activity"/>
    <property type="evidence" value="ECO:0007669"/>
    <property type="project" value="UniProtKB-KW"/>
</dbReference>
<dbReference type="SUPFAM" id="SSF88946">
    <property type="entry name" value="Sigma2 domain of RNA polymerase sigma factors"/>
    <property type="match status" value="1"/>
</dbReference>
<dbReference type="AlphaFoldDB" id="A0A2P2BT21"/>
<protein>
    <submittedName>
        <fullName evidence="7">RNA polymerase sigma-70 factor, TIGR02954</fullName>
    </submittedName>
</protein>
<feature type="domain" description="RNA polymerase sigma factor 70 region 4 type 2" evidence="6">
    <location>
        <begin position="127"/>
        <end position="178"/>
    </location>
</feature>
<evidence type="ECO:0000259" key="6">
    <source>
        <dbReference type="Pfam" id="PF08281"/>
    </source>
</evidence>
<dbReference type="Gene3D" id="1.10.10.10">
    <property type="entry name" value="Winged helix-like DNA-binding domain superfamily/Winged helix DNA-binding domain"/>
    <property type="match status" value="1"/>
</dbReference>
<dbReference type="Gene3D" id="1.10.1740.10">
    <property type="match status" value="1"/>
</dbReference>
<dbReference type="RefSeq" id="WP_166505764.1">
    <property type="nucleotide sequence ID" value="NZ_JAKNTL010000007.1"/>
</dbReference>
<organism evidence="7 8">
    <name type="scientific">Romboutsia hominis</name>
    <dbReference type="NCBI Taxonomy" id="1507512"/>
    <lineage>
        <taxon>Bacteria</taxon>
        <taxon>Bacillati</taxon>
        <taxon>Bacillota</taxon>
        <taxon>Clostridia</taxon>
        <taxon>Peptostreptococcales</taxon>
        <taxon>Peptostreptococcaceae</taxon>
        <taxon>Romboutsia</taxon>
    </lineage>
</organism>
<dbReference type="GO" id="GO:0006352">
    <property type="term" value="P:DNA-templated transcription initiation"/>
    <property type="evidence" value="ECO:0007669"/>
    <property type="project" value="InterPro"/>
</dbReference>
<sequence>MGNVLTLPWQGRKKGESNIKLVKKAIKGDSKAFTELMKVHKASLYKIAYSYVKDEQKALDILQETTYKGLLNINKLSEPKFFKTWITKVLINVAIDYSKKEDKIVYIEEEANIVEKAKEISIEEKLDLYDAIDSLREQYKMVIILKYFNDMTIEEISQNMDIPINTVKSHMRRAKKQLKEILMEGEINEQ</sequence>
<dbReference type="NCBIfam" id="TIGR02937">
    <property type="entry name" value="sigma70-ECF"/>
    <property type="match status" value="1"/>
</dbReference>
<dbReference type="NCBIfam" id="TIGR02954">
    <property type="entry name" value="Sig70_famx3"/>
    <property type="match status" value="1"/>
</dbReference>
<evidence type="ECO:0000313" key="7">
    <source>
        <dbReference type="EMBL" id="CEI73527.1"/>
    </source>
</evidence>
<dbReference type="InterPro" id="IPR036388">
    <property type="entry name" value="WH-like_DNA-bd_sf"/>
</dbReference>
<dbReference type="Pfam" id="PF08281">
    <property type="entry name" value="Sigma70_r4_2"/>
    <property type="match status" value="1"/>
</dbReference>
<keyword evidence="2" id="KW-0805">Transcription regulation</keyword>
<dbReference type="CDD" id="cd06171">
    <property type="entry name" value="Sigma70_r4"/>
    <property type="match status" value="1"/>
</dbReference>
<dbReference type="InterPro" id="IPR014284">
    <property type="entry name" value="RNA_pol_sigma-70_dom"/>
</dbReference>
<keyword evidence="4" id="KW-0804">Transcription</keyword>
<dbReference type="InterPro" id="IPR013249">
    <property type="entry name" value="RNA_pol_sigma70_r4_t2"/>
</dbReference>
<evidence type="ECO:0000256" key="4">
    <source>
        <dbReference type="ARBA" id="ARBA00023163"/>
    </source>
</evidence>